<keyword evidence="3" id="KW-0687">Ribonucleoprotein</keyword>
<keyword evidence="7" id="KW-1185">Reference proteome</keyword>
<dbReference type="SUPFAM" id="SSF50249">
    <property type="entry name" value="Nucleic acid-binding proteins"/>
    <property type="match status" value="1"/>
</dbReference>
<comment type="similarity">
    <text evidence="1">Belongs to the bacterial ribosomal protein bS1 family.</text>
</comment>
<dbReference type="InterPro" id="IPR003029">
    <property type="entry name" value="S1_domain"/>
</dbReference>
<dbReference type="GO" id="GO:0005840">
    <property type="term" value="C:ribosome"/>
    <property type="evidence" value="ECO:0007669"/>
    <property type="project" value="UniProtKB-KW"/>
</dbReference>
<dbReference type="Gene3D" id="2.40.50.140">
    <property type="entry name" value="Nucleic acid-binding proteins"/>
    <property type="match status" value="1"/>
</dbReference>
<dbReference type="GO" id="GO:0003729">
    <property type="term" value="F:mRNA binding"/>
    <property type="evidence" value="ECO:0007669"/>
    <property type="project" value="TreeGrafter"/>
</dbReference>
<reference evidence="6 7" key="1">
    <citation type="journal article" date="2015" name="Genome Announc.">
        <title>Expanding the biotechnology potential of lactobacilli through comparative genomics of 213 strains and associated genera.</title>
        <authorList>
            <person name="Sun Z."/>
            <person name="Harris H.M."/>
            <person name="McCann A."/>
            <person name="Guo C."/>
            <person name="Argimon S."/>
            <person name="Zhang W."/>
            <person name="Yang X."/>
            <person name="Jeffery I.B."/>
            <person name="Cooney J.C."/>
            <person name="Kagawa T.F."/>
            <person name="Liu W."/>
            <person name="Song Y."/>
            <person name="Salvetti E."/>
            <person name="Wrobel A."/>
            <person name="Rasinkangas P."/>
            <person name="Parkhill J."/>
            <person name="Rea M.C."/>
            <person name="O'Sullivan O."/>
            <person name="Ritari J."/>
            <person name="Douillard F.P."/>
            <person name="Paul Ross R."/>
            <person name="Yang R."/>
            <person name="Briner A.E."/>
            <person name="Felis G.E."/>
            <person name="de Vos W.M."/>
            <person name="Barrangou R."/>
            <person name="Klaenhammer T.R."/>
            <person name="Caufield P.W."/>
            <person name="Cui Y."/>
            <person name="Zhang H."/>
            <person name="O'Toole P.W."/>
        </authorList>
    </citation>
    <scope>NUCLEOTIDE SEQUENCE [LARGE SCALE GENOMIC DNA]</scope>
    <source>
        <strain evidence="6 7">DSM 17758</strain>
    </source>
</reference>
<dbReference type="PANTHER" id="PTHR10724:SF7">
    <property type="entry name" value="SMALL RIBOSOMAL SUBUNIT PROTEIN BS1C"/>
    <property type="match status" value="1"/>
</dbReference>
<accession>A0A0R1W2C2</accession>
<dbReference type="AlphaFoldDB" id="A0A0R1W2C2"/>
<dbReference type="NCBIfam" id="NF040579">
    <property type="entry name" value="S1_dom_CvfD"/>
    <property type="match status" value="1"/>
</dbReference>
<organism evidence="6 7">
    <name type="scientific">Lapidilactobacillus concavus DSM 17758</name>
    <dbReference type="NCBI Taxonomy" id="1423735"/>
    <lineage>
        <taxon>Bacteria</taxon>
        <taxon>Bacillati</taxon>
        <taxon>Bacillota</taxon>
        <taxon>Bacilli</taxon>
        <taxon>Lactobacillales</taxon>
        <taxon>Lactobacillaceae</taxon>
        <taxon>Lapidilactobacillus</taxon>
    </lineage>
</organism>
<proteinExistence type="inferred from homology"/>
<dbReference type="RefSeq" id="WP_057824449.1">
    <property type="nucleotide sequence ID" value="NZ_AZFX01000040.1"/>
</dbReference>
<dbReference type="GO" id="GO:0003735">
    <property type="term" value="F:structural constituent of ribosome"/>
    <property type="evidence" value="ECO:0007669"/>
    <property type="project" value="TreeGrafter"/>
</dbReference>
<evidence type="ECO:0000313" key="7">
    <source>
        <dbReference type="Proteomes" id="UP000051315"/>
    </source>
</evidence>
<dbReference type="InterPro" id="IPR050437">
    <property type="entry name" value="Ribos_protein_bS1-like"/>
</dbReference>
<dbReference type="GO" id="GO:0006412">
    <property type="term" value="P:translation"/>
    <property type="evidence" value="ECO:0007669"/>
    <property type="project" value="TreeGrafter"/>
</dbReference>
<dbReference type="SMART" id="SM00316">
    <property type="entry name" value="S1"/>
    <property type="match status" value="1"/>
</dbReference>
<evidence type="ECO:0000256" key="2">
    <source>
        <dbReference type="ARBA" id="ARBA00022980"/>
    </source>
</evidence>
<evidence type="ECO:0000256" key="1">
    <source>
        <dbReference type="ARBA" id="ARBA00006767"/>
    </source>
</evidence>
<keyword evidence="2" id="KW-0689">Ribosomal protein</keyword>
<dbReference type="STRING" id="1423735.FC15_GL001516"/>
<evidence type="ECO:0000256" key="4">
    <source>
        <dbReference type="ARBA" id="ARBA00025604"/>
    </source>
</evidence>
<evidence type="ECO:0000259" key="5">
    <source>
        <dbReference type="PROSITE" id="PS50126"/>
    </source>
</evidence>
<dbReference type="InterPro" id="IPR012340">
    <property type="entry name" value="NA-bd_OB-fold"/>
</dbReference>
<dbReference type="OrthoDB" id="9810507at2"/>
<protein>
    <recommendedName>
        <fullName evidence="5">S1 motif domain-containing protein</fullName>
    </recommendedName>
</protein>
<evidence type="ECO:0000256" key="3">
    <source>
        <dbReference type="ARBA" id="ARBA00023274"/>
    </source>
</evidence>
<sequence length="124" mass="13924">MNLTNYRIGDILTGTVTGVQPYGVFVLLDDQVQGLIHISECTSGYVDDLNKVVHLGDQVQVMVLDIDEYSQKLSLSLRTLANEPTSTMPAHKKFFWTNQHLTAGYRAIAEVKDDWISEALSFFD</sequence>
<dbReference type="GO" id="GO:1990904">
    <property type="term" value="C:ribonucleoprotein complex"/>
    <property type="evidence" value="ECO:0007669"/>
    <property type="project" value="UniProtKB-KW"/>
</dbReference>
<name>A0A0R1W2C2_9LACO</name>
<gene>
    <name evidence="6" type="ORF">FC15_GL001516</name>
</gene>
<dbReference type="PROSITE" id="PS50126">
    <property type="entry name" value="S1"/>
    <property type="match status" value="1"/>
</dbReference>
<dbReference type="Pfam" id="PF00575">
    <property type="entry name" value="S1"/>
    <property type="match status" value="1"/>
</dbReference>
<comment type="caution">
    <text evidence="6">The sequence shown here is derived from an EMBL/GenBank/DDBJ whole genome shotgun (WGS) entry which is preliminary data.</text>
</comment>
<dbReference type="Proteomes" id="UP000051315">
    <property type="component" value="Unassembled WGS sequence"/>
</dbReference>
<comment type="function">
    <text evidence="4">Binds mRNA; thus facilitating recognition of the initiation point. It is needed to translate mRNA with a short Shine-Dalgarno (SD) purine-rich sequence.</text>
</comment>
<feature type="domain" description="S1 motif" evidence="5">
    <location>
        <begin position="9"/>
        <end position="78"/>
    </location>
</feature>
<dbReference type="EMBL" id="AZFX01000040">
    <property type="protein sequence ID" value="KRM10283.1"/>
    <property type="molecule type" value="Genomic_DNA"/>
</dbReference>
<evidence type="ECO:0000313" key="6">
    <source>
        <dbReference type="EMBL" id="KRM10283.1"/>
    </source>
</evidence>
<dbReference type="PANTHER" id="PTHR10724">
    <property type="entry name" value="30S RIBOSOMAL PROTEIN S1"/>
    <property type="match status" value="1"/>
</dbReference>
<dbReference type="PATRIC" id="fig|1423735.3.peg.1565"/>
<dbReference type="FunFam" id="2.40.50.140:FF:000103">
    <property type="entry name" value="protein RRP5 homolog"/>
    <property type="match status" value="1"/>
</dbReference>